<dbReference type="InterPro" id="IPR014468">
    <property type="entry name" value="UCP014979"/>
</dbReference>
<name>A0A2Z3JGA5_9DEIO</name>
<feature type="signal peptide" evidence="1">
    <location>
        <begin position="1"/>
        <end position="19"/>
    </location>
</feature>
<protein>
    <recommendedName>
        <fullName evidence="4">DUF11 domain-containing protein</fullName>
    </recommendedName>
</protein>
<keyword evidence="3" id="KW-1185">Reference proteome</keyword>
<keyword evidence="1" id="KW-0732">Signal</keyword>
<dbReference type="KEGG" id="dez:DKM44_03300"/>
<evidence type="ECO:0000313" key="2">
    <source>
        <dbReference type="EMBL" id="AWN22380.1"/>
    </source>
</evidence>
<proteinExistence type="predicted"/>
<dbReference type="OrthoDB" id="73823at2"/>
<gene>
    <name evidence="2" type="ORF">DKM44_03300</name>
</gene>
<evidence type="ECO:0000313" key="3">
    <source>
        <dbReference type="Proteomes" id="UP000245368"/>
    </source>
</evidence>
<evidence type="ECO:0000256" key="1">
    <source>
        <dbReference type="SAM" id="SignalP"/>
    </source>
</evidence>
<reference evidence="2 3" key="1">
    <citation type="submission" date="2018-05" db="EMBL/GenBank/DDBJ databases">
        <title>Complete Genome Sequence of Deinococcus sp. strain 17bor-2.</title>
        <authorList>
            <person name="Srinivasan S."/>
        </authorList>
    </citation>
    <scope>NUCLEOTIDE SEQUENCE [LARGE SCALE GENOMIC DNA]</scope>
    <source>
        <strain evidence="2 3">17bor-2</strain>
    </source>
</reference>
<dbReference type="Proteomes" id="UP000245368">
    <property type="component" value="Chromosome"/>
</dbReference>
<feature type="chain" id="PRO_5016451977" description="DUF11 domain-containing protein" evidence="1">
    <location>
        <begin position="20"/>
        <end position="165"/>
    </location>
</feature>
<dbReference type="PIRSF" id="PIRSF014979">
    <property type="entry name" value="UCP014979"/>
    <property type="match status" value="1"/>
</dbReference>
<dbReference type="AlphaFoldDB" id="A0A2Z3JGA5"/>
<accession>A0A2Z3JGA5</accession>
<dbReference type="EMBL" id="CP029494">
    <property type="protein sequence ID" value="AWN22380.1"/>
    <property type="molecule type" value="Genomic_DNA"/>
</dbReference>
<organism evidence="2 3">
    <name type="scientific">Deinococcus irradiatisoli</name>
    <dbReference type="NCBI Taxonomy" id="2202254"/>
    <lineage>
        <taxon>Bacteria</taxon>
        <taxon>Thermotogati</taxon>
        <taxon>Deinococcota</taxon>
        <taxon>Deinococci</taxon>
        <taxon>Deinococcales</taxon>
        <taxon>Deinococcaceae</taxon>
        <taxon>Deinococcus</taxon>
    </lineage>
</organism>
<evidence type="ECO:0008006" key="4">
    <source>
        <dbReference type="Google" id="ProtNLM"/>
    </source>
</evidence>
<sequence>MKLSVHPLLLTTLLGAALAQGASPLKLVLSQALVQAVTENGKSVEKLVTEPKAVLPGAVLEQAVAATNTLDKAIGNVIVNLPVPAGTTYLTTVAVSSEVKTLFSADKGKTFAAAPLTKTITVTENGKAVQKEVEVKPAEYTNVRWVIAQLPAQNTVKLGFRVKVN</sequence>
<dbReference type="RefSeq" id="WP_109825400.1">
    <property type="nucleotide sequence ID" value="NZ_CP029494.1"/>
</dbReference>